<dbReference type="InterPro" id="IPR024096">
    <property type="entry name" value="NO_sig/Golgi_transp_ligand-bd"/>
</dbReference>
<dbReference type="GO" id="GO:0030008">
    <property type="term" value="C:TRAPP complex"/>
    <property type="evidence" value="ECO:0007669"/>
    <property type="project" value="InterPro"/>
</dbReference>
<keyword evidence="4 8" id="KW-0813">Transport</keyword>
<dbReference type="FunFam" id="3.30.1380.20:FF:000001">
    <property type="entry name" value="Trafficking protein particle complex subunit BET3"/>
    <property type="match status" value="1"/>
</dbReference>
<gene>
    <name evidence="9" type="ORF">NSK_003203</name>
</gene>
<dbReference type="PANTHER" id="PTHR13048">
    <property type="entry name" value="TRAFFICKING PROTEIN PARTICLE COMPLEX SUBUNIT 3"/>
    <property type="match status" value="1"/>
</dbReference>
<dbReference type="AlphaFoldDB" id="A0A4D9D2S3"/>
<comment type="subunit">
    <text evidence="8">Homodimer.</text>
</comment>
<evidence type="ECO:0000256" key="4">
    <source>
        <dbReference type="ARBA" id="ARBA00022448"/>
    </source>
</evidence>
<comment type="subcellular location">
    <subcellularLocation>
        <location evidence="2">Endoplasmic reticulum</location>
    </subcellularLocation>
    <subcellularLocation>
        <location evidence="1 8">Golgi apparatus</location>
        <location evidence="1 8">cis-Golgi network</location>
    </subcellularLocation>
</comment>
<evidence type="ECO:0000313" key="9">
    <source>
        <dbReference type="EMBL" id="TFJ85696.1"/>
    </source>
</evidence>
<evidence type="ECO:0000256" key="1">
    <source>
        <dbReference type="ARBA" id="ARBA00004222"/>
    </source>
</evidence>
<dbReference type="PIRSF" id="PIRSF018293">
    <property type="entry name" value="TRAPP_I_complex_Bet3"/>
    <property type="match status" value="1"/>
</dbReference>
<protein>
    <recommendedName>
        <fullName evidence="8">Trafficking protein particle complex subunit</fullName>
    </recommendedName>
</protein>
<sequence>MSSSSSRSAATRAGDQAWTKMSKMNAELFNLTYGAMVMQLIRDYEDVQDVNQQLETMGYSIGQKLVDEFLAKSGVGNCANFREVAETLAKVGFKMFLGVVVEVTAWNAEGTAFSLQVYDNPLADFVELPPQYSGLVYSNILCGVIRGALEMIKYQVECRFVKDGLKGDEVNEIRVELRQMVDESFGEEYNEGA</sequence>
<keyword evidence="6 8" id="KW-0931">ER-Golgi transport</keyword>
<dbReference type="Gene3D" id="3.30.1380.20">
    <property type="entry name" value="Trafficking protein particle complex subunit 3"/>
    <property type="match status" value="1"/>
</dbReference>
<keyword evidence="5" id="KW-0256">Endoplasmic reticulum</keyword>
<dbReference type="Proteomes" id="UP000355283">
    <property type="component" value="Unassembled WGS sequence"/>
</dbReference>
<name>A0A4D9D2S3_9STRA</name>
<evidence type="ECO:0000256" key="6">
    <source>
        <dbReference type="ARBA" id="ARBA00022892"/>
    </source>
</evidence>
<evidence type="ECO:0000256" key="8">
    <source>
        <dbReference type="PIRNR" id="PIRNR018293"/>
    </source>
</evidence>
<keyword evidence="7 8" id="KW-0333">Golgi apparatus</keyword>
<comment type="similarity">
    <text evidence="3 8">Belongs to the TRAPP small subunits family. BET3 subfamily.</text>
</comment>
<dbReference type="OrthoDB" id="10262857at2759"/>
<dbReference type="GO" id="GO:0048193">
    <property type="term" value="P:Golgi vesicle transport"/>
    <property type="evidence" value="ECO:0007669"/>
    <property type="project" value="InterPro"/>
</dbReference>
<dbReference type="CDD" id="cd14942">
    <property type="entry name" value="TRAPPC3_bet3"/>
    <property type="match status" value="1"/>
</dbReference>
<proteinExistence type="inferred from homology"/>
<organism evidence="9 10">
    <name type="scientific">Nannochloropsis salina CCMP1776</name>
    <dbReference type="NCBI Taxonomy" id="1027361"/>
    <lineage>
        <taxon>Eukaryota</taxon>
        <taxon>Sar</taxon>
        <taxon>Stramenopiles</taxon>
        <taxon>Ochrophyta</taxon>
        <taxon>Eustigmatophyceae</taxon>
        <taxon>Eustigmatales</taxon>
        <taxon>Monodopsidaceae</taxon>
        <taxon>Microchloropsis</taxon>
        <taxon>Microchloropsis salina</taxon>
    </lineage>
</organism>
<dbReference type="InterPro" id="IPR007194">
    <property type="entry name" value="TRAPP_component"/>
</dbReference>
<comment type="caution">
    <text evidence="9">The sequence shown here is derived from an EMBL/GenBank/DDBJ whole genome shotgun (WGS) entry which is preliminary data.</text>
</comment>
<evidence type="ECO:0000256" key="3">
    <source>
        <dbReference type="ARBA" id="ARBA00006218"/>
    </source>
</evidence>
<dbReference type="GO" id="GO:0016236">
    <property type="term" value="P:macroautophagy"/>
    <property type="evidence" value="ECO:0007669"/>
    <property type="project" value="UniProtKB-ARBA"/>
</dbReference>
<dbReference type="InterPro" id="IPR016721">
    <property type="entry name" value="Bet3"/>
</dbReference>
<evidence type="ECO:0000256" key="2">
    <source>
        <dbReference type="ARBA" id="ARBA00004240"/>
    </source>
</evidence>
<evidence type="ECO:0000256" key="7">
    <source>
        <dbReference type="ARBA" id="ARBA00023034"/>
    </source>
</evidence>
<dbReference type="EMBL" id="SDOX01000011">
    <property type="protein sequence ID" value="TFJ85696.1"/>
    <property type="molecule type" value="Genomic_DNA"/>
</dbReference>
<evidence type="ECO:0000313" key="10">
    <source>
        <dbReference type="Proteomes" id="UP000355283"/>
    </source>
</evidence>
<dbReference type="Pfam" id="PF04051">
    <property type="entry name" value="TRAPP"/>
    <property type="match status" value="1"/>
</dbReference>
<keyword evidence="10" id="KW-1185">Reference proteome</keyword>
<dbReference type="SUPFAM" id="SSF111126">
    <property type="entry name" value="Ligand-binding domain in the NO signalling and Golgi transport"/>
    <property type="match status" value="1"/>
</dbReference>
<comment type="function">
    <text evidence="8">May play a role in vesicular transport from endoplasmic reticulum to Golgi.</text>
</comment>
<reference evidence="9 10" key="1">
    <citation type="submission" date="2019-01" db="EMBL/GenBank/DDBJ databases">
        <title>Nuclear Genome Assembly of the Microalgal Biofuel strain Nannochloropsis salina CCMP1776.</title>
        <authorList>
            <person name="Hovde B."/>
        </authorList>
    </citation>
    <scope>NUCLEOTIDE SEQUENCE [LARGE SCALE GENOMIC DNA]</scope>
    <source>
        <strain evidence="9 10">CCMP1776</strain>
    </source>
</reference>
<accession>A0A4D9D2S3</accession>
<dbReference type="GO" id="GO:0005794">
    <property type="term" value="C:Golgi apparatus"/>
    <property type="evidence" value="ECO:0007669"/>
    <property type="project" value="UniProtKB-SubCell"/>
</dbReference>
<evidence type="ECO:0000256" key="5">
    <source>
        <dbReference type="ARBA" id="ARBA00022824"/>
    </source>
</evidence>
<dbReference type="GO" id="GO:0005783">
    <property type="term" value="C:endoplasmic reticulum"/>
    <property type="evidence" value="ECO:0007669"/>
    <property type="project" value="UniProtKB-SubCell"/>
</dbReference>